<name>X1V2Q5_9ZZZZ</name>
<evidence type="ECO:0000256" key="1">
    <source>
        <dbReference type="ARBA" id="ARBA00001974"/>
    </source>
</evidence>
<dbReference type="SUPFAM" id="SSF51905">
    <property type="entry name" value="FAD/NAD(P)-binding domain"/>
    <property type="match status" value="1"/>
</dbReference>
<dbReference type="Pfam" id="PF07992">
    <property type="entry name" value="Pyr_redox_2"/>
    <property type="match status" value="1"/>
</dbReference>
<keyword evidence="4" id="KW-0560">Oxidoreductase</keyword>
<dbReference type="InterPro" id="IPR036188">
    <property type="entry name" value="FAD/NAD-bd_sf"/>
</dbReference>
<sequence length="215" mass="24398">MYKKIHEKNNVSFKLGTEITRFEGADKVQSVILNNGDRLQTDFVLLGIGVQPATKFLNGVKLNPDGSVSVDRHLRVTEDLYAAGDIANFIDWRTDERIRMEHWRLAQQHGRIAAKNMAGQEAQFCSMPFFWTTQFGVSLRYVGCVKDWNEIIFQGSTSTRKFVAFYVKQGEVLAVAGCGQDVVVAAAAELMRINRMPTPKELRRDSIDLVRRLKE</sequence>
<feature type="domain" description="Reductase C-terminal" evidence="6">
    <location>
        <begin position="129"/>
        <end position="209"/>
    </location>
</feature>
<dbReference type="AlphaFoldDB" id="X1V2Q5"/>
<reference evidence="7" key="1">
    <citation type="journal article" date="2014" name="Front. Microbiol.">
        <title>High frequency of phylogenetically diverse reductive dehalogenase-homologous genes in deep subseafloor sedimentary metagenomes.</title>
        <authorList>
            <person name="Kawai M."/>
            <person name="Futagami T."/>
            <person name="Toyoda A."/>
            <person name="Takaki Y."/>
            <person name="Nishi S."/>
            <person name="Hori S."/>
            <person name="Arai W."/>
            <person name="Tsubouchi T."/>
            <person name="Morono Y."/>
            <person name="Uchiyama I."/>
            <person name="Ito T."/>
            <person name="Fujiyama A."/>
            <person name="Inagaki F."/>
            <person name="Takami H."/>
        </authorList>
    </citation>
    <scope>NUCLEOTIDE SEQUENCE</scope>
    <source>
        <strain evidence="7">Expedition CK06-06</strain>
    </source>
</reference>
<dbReference type="InterPro" id="IPR016156">
    <property type="entry name" value="FAD/NAD-linked_Rdtase_dimer_sf"/>
</dbReference>
<dbReference type="GO" id="GO:0016651">
    <property type="term" value="F:oxidoreductase activity, acting on NAD(P)H"/>
    <property type="evidence" value="ECO:0007669"/>
    <property type="project" value="TreeGrafter"/>
</dbReference>
<accession>X1V2Q5</accession>
<dbReference type="GO" id="GO:0005737">
    <property type="term" value="C:cytoplasm"/>
    <property type="evidence" value="ECO:0007669"/>
    <property type="project" value="TreeGrafter"/>
</dbReference>
<organism evidence="7">
    <name type="scientific">marine sediment metagenome</name>
    <dbReference type="NCBI Taxonomy" id="412755"/>
    <lineage>
        <taxon>unclassified sequences</taxon>
        <taxon>metagenomes</taxon>
        <taxon>ecological metagenomes</taxon>
    </lineage>
</organism>
<evidence type="ECO:0000256" key="3">
    <source>
        <dbReference type="ARBA" id="ARBA00022827"/>
    </source>
</evidence>
<protein>
    <recommendedName>
        <fullName evidence="8">FAD/NAD(P)-binding domain-containing protein</fullName>
    </recommendedName>
</protein>
<dbReference type="Gene3D" id="3.50.50.60">
    <property type="entry name" value="FAD/NAD(P)-binding domain"/>
    <property type="match status" value="2"/>
</dbReference>
<comment type="caution">
    <text evidence="7">The sequence shown here is derived from an EMBL/GenBank/DDBJ whole genome shotgun (WGS) entry which is preliminary data.</text>
</comment>
<gene>
    <name evidence="7" type="ORF">S12H4_37390</name>
</gene>
<keyword evidence="3" id="KW-0274">FAD</keyword>
<evidence type="ECO:0000313" key="7">
    <source>
        <dbReference type="EMBL" id="GAI98939.1"/>
    </source>
</evidence>
<dbReference type="PANTHER" id="PTHR43557">
    <property type="entry name" value="APOPTOSIS-INDUCING FACTOR 1"/>
    <property type="match status" value="1"/>
</dbReference>
<feature type="domain" description="FAD/NAD(P)-binding" evidence="5">
    <location>
        <begin position="2"/>
        <end position="110"/>
    </location>
</feature>
<dbReference type="InterPro" id="IPR028202">
    <property type="entry name" value="Reductase_C"/>
</dbReference>
<keyword evidence="2" id="KW-0285">Flavoprotein</keyword>
<evidence type="ECO:0000259" key="5">
    <source>
        <dbReference type="Pfam" id="PF07992"/>
    </source>
</evidence>
<dbReference type="EMBL" id="BARW01022395">
    <property type="protein sequence ID" value="GAI98939.1"/>
    <property type="molecule type" value="Genomic_DNA"/>
</dbReference>
<dbReference type="Gene3D" id="3.30.390.30">
    <property type="match status" value="1"/>
</dbReference>
<evidence type="ECO:0000256" key="4">
    <source>
        <dbReference type="ARBA" id="ARBA00023002"/>
    </source>
</evidence>
<evidence type="ECO:0008006" key="8">
    <source>
        <dbReference type="Google" id="ProtNLM"/>
    </source>
</evidence>
<dbReference type="SUPFAM" id="SSF55424">
    <property type="entry name" value="FAD/NAD-linked reductases, dimerisation (C-terminal) domain"/>
    <property type="match status" value="1"/>
</dbReference>
<dbReference type="InterPro" id="IPR050446">
    <property type="entry name" value="FAD-oxidoreductase/Apoptosis"/>
</dbReference>
<comment type="cofactor">
    <cofactor evidence="1">
        <name>FAD</name>
        <dbReference type="ChEBI" id="CHEBI:57692"/>
    </cofactor>
</comment>
<proteinExistence type="predicted"/>
<dbReference type="InterPro" id="IPR023753">
    <property type="entry name" value="FAD/NAD-binding_dom"/>
</dbReference>
<evidence type="ECO:0000259" key="6">
    <source>
        <dbReference type="Pfam" id="PF14759"/>
    </source>
</evidence>
<dbReference type="Pfam" id="PF14759">
    <property type="entry name" value="Reductase_C"/>
    <property type="match status" value="1"/>
</dbReference>
<dbReference type="PANTHER" id="PTHR43557:SF2">
    <property type="entry name" value="RIESKE DOMAIN-CONTAINING PROTEIN-RELATED"/>
    <property type="match status" value="1"/>
</dbReference>
<evidence type="ECO:0000256" key="2">
    <source>
        <dbReference type="ARBA" id="ARBA00022630"/>
    </source>
</evidence>